<dbReference type="EMBL" id="CAACVR010000056">
    <property type="protein sequence ID" value="VEU23883.1"/>
    <property type="molecule type" value="Genomic_DNA"/>
</dbReference>
<dbReference type="InterPro" id="IPR029510">
    <property type="entry name" value="Ald_DH_CS_GLU"/>
</dbReference>
<name>A0A448YSK3_BRENA</name>
<evidence type="ECO:0000256" key="3">
    <source>
        <dbReference type="ARBA" id="ARBA00023002"/>
    </source>
</evidence>
<dbReference type="InterPro" id="IPR016162">
    <property type="entry name" value="Ald_DH_N"/>
</dbReference>
<dbReference type="UniPathway" id="UPA00261">
    <property type="reaction ID" value="UER00374"/>
</dbReference>
<dbReference type="InParanoid" id="A0A448YSK3"/>
<dbReference type="PROSITE" id="PS00070">
    <property type="entry name" value="ALDEHYDE_DEHYDR_CYS"/>
    <property type="match status" value="1"/>
</dbReference>
<comment type="pathway">
    <text evidence="1 9">Amino-acid degradation; L-proline degradation into L-glutamate; L-glutamate from L-proline: step 2/2.</text>
</comment>
<dbReference type="InterPro" id="IPR050485">
    <property type="entry name" value="Proline_metab_enzyme"/>
</dbReference>
<keyword evidence="4 9" id="KW-0520">NAD</keyword>
<evidence type="ECO:0000259" key="11">
    <source>
        <dbReference type="Pfam" id="PF00171"/>
    </source>
</evidence>
<keyword evidence="13" id="KW-1185">Reference proteome</keyword>
<keyword evidence="3 8" id="KW-0560">Oxidoreductase</keyword>
<dbReference type="FunCoup" id="A0A448YSK3">
    <property type="interactions" value="406"/>
</dbReference>
<accession>A0A448YSK3</accession>
<evidence type="ECO:0000256" key="1">
    <source>
        <dbReference type="ARBA" id="ARBA00004786"/>
    </source>
</evidence>
<dbReference type="InterPro" id="IPR005931">
    <property type="entry name" value="P5CDH/ALDH4A1"/>
</dbReference>
<evidence type="ECO:0000256" key="10">
    <source>
        <dbReference type="RuleBase" id="RU366030"/>
    </source>
</evidence>
<dbReference type="PANTHER" id="PTHR42862">
    <property type="entry name" value="DELTA-1-PYRROLINE-5-CARBOXYLATE DEHYDROGENASE 1, ISOFORM A-RELATED"/>
    <property type="match status" value="1"/>
</dbReference>
<dbReference type="Gene3D" id="3.40.605.10">
    <property type="entry name" value="Aldehyde Dehydrogenase, Chain A, domain 1"/>
    <property type="match status" value="1"/>
</dbReference>
<evidence type="ECO:0000256" key="9">
    <source>
        <dbReference type="RuleBase" id="RU366016"/>
    </source>
</evidence>
<dbReference type="SUPFAM" id="SSF53720">
    <property type="entry name" value="ALDH-like"/>
    <property type="match status" value="1"/>
</dbReference>
<dbReference type="GO" id="GO:0010133">
    <property type="term" value="P:L-proline catabolic process to L-glutamate"/>
    <property type="evidence" value="ECO:0007669"/>
    <property type="project" value="UniProtKB-UniRule"/>
</dbReference>
<reference evidence="12 13" key="1">
    <citation type="submission" date="2018-12" db="EMBL/GenBank/DDBJ databases">
        <authorList>
            <person name="Tiukova I."/>
            <person name="Dainat J."/>
        </authorList>
    </citation>
    <scope>NUCLEOTIDE SEQUENCE [LARGE SCALE GENOMIC DNA]</scope>
</reference>
<dbReference type="InterPro" id="IPR016160">
    <property type="entry name" value="Ald_DH_CS_CYS"/>
</dbReference>
<dbReference type="FunFam" id="3.40.605.10:FF:000006">
    <property type="entry name" value="1-pyrroline-5-carboxylate dehydrogenase"/>
    <property type="match status" value="1"/>
</dbReference>
<evidence type="ECO:0000256" key="5">
    <source>
        <dbReference type="ARBA" id="ARBA00023062"/>
    </source>
</evidence>
<feature type="domain" description="Aldehyde dehydrogenase" evidence="11">
    <location>
        <begin position="87"/>
        <end position="556"/>
    </location>
</feature>
<organism evidence="12 13">
    <name type="scientific">Brettanomyces naardenensis</name>
    <name type="common">Yeast</name>
    <dbReference type="NCBI Taxonomy" id="13370"/>
    <lineage>
        <taxon>Eukaryota</taxon>
        <taxon>Fungi</taxon>
        <taxon>Dikarya</taxon>
        <taxon>Ascomycota</taxon>
        <taxon>Saccharomycotina</taxon>
        <taxon>Pichiomycetes</taxon>
        <taxon>Pichiales</taxon>
        <taxon>Pichiaceae</taxon>
        <taxon>Brettanomyces</taxon>
    </lineage>
</organism>
<dbReference type="InterPro" id="IPR015590">
    <property type="entry name" value="Aldehyde_DH_dom"/>
</dbReference>
<dbReference type="PROSITE" id="PS00687">
    <property type="entry name" value="ALDEHYDE_DEHYDR_GLU"/>
    <property type="match status" value="1"/>
</dbReference>
<dbReference type="Proteomes" id="UP000290900">
    <property type="component" value="Unassembled WGS sequence"/>
</dbReference>
<evidence type="ECO:0000256" key="7">
    <source>
        <dbReference type="PROSITE-ProRule" id="PRU10007"/>
    </source>
</evidence>
<dbReference type="STRING" id="13370.A0A448YSK3"/>
<evidence type="ECO:0000256" key="4">
    <source>
        <dbReference type="ARBA" id="ARBA00023027"/>
    </source>
</evidence>
<proteinExistence type="inferred from homology"/>
<keyword evidence="5 9" id="KW-0642">Proline metabolism</keyword>
<gene>
    <name evidence="12" type="ORF">BRENAR_LOCUS4612</name>
</gene>
<dbReference type="PANTHER" id="PTHR42862:SF1">
    <property type="entry name" value="DELTA-1-PYRROLINE-5-CARBOXYLATE DEHYDROGENASE 2, ISOFORM A-RELATED"/>
    <property type="match status" value="1"/>
</dbReference>
<evidence type="ECO:0000256" key="2">
    <source>
        <dbReference type="ARBA" id="ARBA00009986"/>
    </source>
</evidence>
<dbReference type="AlphaFoldDB" id="A0A448YSK3"/>
<dbReference type="InterPro" id="IPR016163">
    <property type="entry name" value="Ald_DH_C"/>
</dbReference>
<evidence type="ECO:0000313" key="12">
    <source>
        <dbReference type="EMBL" id="VEU23883.1"/>
    </source>
</evidence>
<evidence type="ECO:0000256" key="6">
    <source>
        <dbReference type="ARBA" id="ARBA00048142"/>
    </source>
</evidence>
<dbReference type="GO" id="GO:0003842">
    <property type="term" value="F:L-glutamate gamma-semialdehyde dehydrogenase activity"/>
    <property type="evidence" value="ECO:0007669"/>
    <property type="project" value="UniProtKB-UniRule"/>
</dbReference>
<dbReference type="FunFam" id="3.40.309.10:FF:000005">
    <property type="entry name" value="1-pyrroline-5-carboxylate dehydrogenase 1"/>
    <property type="match status" value="1"/>
</dbReference>
<feature type="active site" evidence="7">
    <location>
        <position position="325"/>
    </location>
</feature>
<evidence type="ECO:0000313" key="13">
    <source>
        <dbReference type="Proteomes" id="UP000290900"/>
    </source>
</evidence>
<dbReference type="NCBIfam" id="TIGR01236">
    <property type="entry name" value="D1pyr5carbox1"/>
    <property type="match status" value="1"/>
</dbReference>
<dbReference type="EC" id="1.2.1.88" evidence="9"/>
<evidence type="ECO:0000256" key="8">
    <source>
        <dbReference type="RuleBase" id="RU003345"/>
    </source>
</evidence>
<protein>
    <recommendedName>
        <fullName evidence="9 10">Multifunctional fusion protein</fullName>
    </recommendedName>
    <domain>
        <recommendedName>
            <fullName evidence="10">Delta-1-pyrroline-5-carboxylate dehydrogenase</fullName>
            <shortName evidence="10">P5C dehydrogenase</shortName>
        </recommendedName>
        <alternativeName>
            <fullName evidence="9">L-glutamate gamma-semialdehyde dehydrogenase</fullName>
        </alternativeName>
    </domain>
    <domain>
        <recommendedName>
            <fullName evidence="9">L-glutamate gamma-semialdehyde dehydrogenase</fullName>
            <ecNumber evidence="9">1.2.1.88</ecNumber>
        </recommendedName>
    </domain>
</protein>
<dbReference type="OrthoDB" id="5322683at2759"/>
<dbReference type="Pfam" id="PF00171">
    <property type="entry name" value="Aldedh"/>
    <property type="match status" value="1"/>
</dbReference>
<comment type="catalytic activity">
    <reaction evidence="6 9">
        <text>L-glutamate 5-semialdehyde + NAD(+) + H2O = L-glutamate + NADH + 2 H(+)</text>
        <dbReference type="Rhea" id="RHEA:30235"/>
        <dbReference type="ChEBI" id="CHEBI:15377"/>
        <dbReference type="ChEBI" id="CHEBI:15378"/>
        <dbReference type="ChEBI" id="CHEBI:29985"/>
        <dbReference type="ChEBI" id="CHEBI:57540"/>
        <dbReference type="ChEBI" id="CHEBI:57945"/>
        <dbReference type="ChEBI" id="CHEBI:58066"/>
        <dbReference type="EC" id="1.2.1.88"/>
    </reaction>
</comment>
<dbReference type="GO" id="GO:0005759">
    <property type="term" value="C:mitochondrial matrix"/>
    <property type="evidence" value="ECO:0007669"/>
    <property type="project" value="TreeGrafter"/>
</dbReference>
<comment type="similarity">
    <text evidence="2 8">Belongs to the aldehyde dehydrogenase family.</text>
</comment>
<dbReference type="InterPro" id="IPR016161">
    <property type="entry name" value="Ald_DH/histidinol_DH"/>
</dbReference>
<sequence length="580" mass="64046">MLSRSVQSFNSVGARYFRSAMFSRGNANLAHFEAPVYIKNQSNKLFGKDDRLDWDLLKSEIFGLVDQPTQVPLVINGEEIISGRQLAPIVNPANLRQNLGQYATATSEDVQKAIDASLDAKVEWANTGFADRAAIFLKAAELITTKYRYKMLAATMLNQGKNVFQAEIDCIGELSDFIRFNTKWAGELYKTQPKESAGGVWNRVEYRPLEGFVYAVTPFNFVAIAGNLAGTPALMGNTVVWKPSDSSILSNYFVYKIFEEAGLPKGVINFVPGDPAAVSSKVLSNPAFNALHFTGSTQVFRNLWGEIAKHVSEGTYKDFPRIIGETGGKNFHLIHKTADLDNAVYNTIRGAFEFQGQKCSAASRCYVSESIWPEFKNLLVEEAAKIIPTNTTATDGLHSFMGPVIHERSFDKLAGVIDTIESDPELELLTGGKYSKSEGYFVQPTIVQTKNPTHKFMQKEFFGPLLTCYVYPDSQYQEILSLIDSTSEYGLTGSVFATDRSAIRLAEEKLRYSAGNFYINDKCTGAVVGQQCFGGSRASGTNDKAGSSHFVSRFVSPRAIKENFQDITGFTYPSNVLPKA</sequence>
<dbReference type="Gene3D" id="3.40.309.10">
    <property type="entry name" value="Aldehyde Dehydrogenase, Chain A, domain 2"/>
    <property type="match status" value="1"/>
</dbReference>